<evidence type="ECO:0000256" key="2">
    <source>
        <dbReference type="ARBA" id="ARBA00009012"/>
    </source>
</evidence>
<reference evidence="8 9" key="1">
    <citation type="submission" date="2024-04" db="EMBL/GenBank/DDBJ databases">
        <title>Phyllosticta paracitricarpa is synonymous to the EU quarantine fungus P. citricarpa based on phylogenomic analyses.</title>
        <authorList>
            <consortium name="Lawrence Berkeley National Laboratory"/>
            <person name="Van Ingen-Buijs V.A."/>
            <person name="Van Westerhoven A.C."/>
            <person name="Haridas S."/>
            <person name="Skiadas P."/>
            <person name="Martin F."/>
            <person name="Groenewald J.Z."/>
            <person name="Crous P.W."/>
            <person name="Seidl M.F."/>
        </authorList>
    </citation>
    <scope>NUCLEOTIDE SEQUENCE [LARGE SCALE GENOMIC DNA]</scope>
    <source>
        <strain evidence="8 9">CBS 122670</strain>
    </source>
</reference>
<gene>
    <name evidence="8" type="ORF">IWX46DRAFT_456880</name>
</gene>
<proteinExistence type="inferred from homology"/>
<feature type="region of interest" description="Disordered" evidence="6">
    <location>
        <begin position="330"/>
        <end position="354"/>
    </location>
</feature>
<name>A0ABR1MHA1_9PEZI</name>
<feature type="transmembrane region" description="Helical" evidence="7">
    <location>
        <begin position="43"/>
        <end position="61"/>
    </location>
</feature>
<evidence type="ECO:0000256" key="5">
    <source>
        <dbReference type="ARBA" id="ARBA00023136"/>
    </source>
</evidence>
<evidence type="ECO:0000256" key="1">
    <source>
        <dbReference type="ARBA" id="ARBA00004141"/>
    </source>
</evidence>
<keyword evidence="4 7" id="KW-1133">Transmembrane helix</keyword>
<protein>
    <submittedName>
        <fullName evidence="8">Integral membrane protein DUF92-domain-containing protein</fullName>
    </submittedName>
</protein>
<evidence type="ECO:0000313" key="8">
    <source>
        <dbReference type="EMBL" id="KAK7549376.1"/>
    </source>
</evidence>
<dbReference type="Pfam" id="PF01940">
    <property type="entry name" value="DUF92"/>
    <property type="match status" value="1"/>
</dbReference>
<evidence type="ECO:0000256" key="6">
    <source>
        <dbReference type="SAM" id="MobiDB-lite"/>
    </source>
</evidence>
<keyword evidence="3 7" id="KW-0812">Transmembrane</keyword>
<feature type="transmembrane region" description="Helical" evidence="7">
    <location>
        <begin position="225"/>
        <end position="249"/>
    </location>
</feature>
<comment type="caution">
    <text evidence="8">The sequence shown here is derived from an EMBL/GenBank/DDBJ whole genome shotgun (WGS) entry which is preliminary data.</text>
</comment>
<evidence type="ECO:0000313" key="9">
    <source>
        <dbReference type="Proteomes" id="UP001365128"/>
    </source>
</evidence>
<evidence type="ECO:0000256" key="4">
    <source>
        <dbReference type="ARBA" id="ARBA00022989"/>
    </source>
</evidence>
<comment type="similarity">
    <text evidence="2">Belongs to the TMEM19 family.</text>
</comment>
<evidence type="ECO:0000256" key="3">
    <source>
        <dbReference type="ARBA" id="ARBA00022692"/>
    </source>
</evidence>
<accession>A0ABR1MHA1</accession>
<feature type="compositionally biased region" description="Low complexity" evidence="6">
    <location>
        <begin position="273"/>
        <end position="297"/>
    </location>
</feature>
<sequence>MKPIIAVPATAALVYRAWSRKSLTPLGIVVAALTAVAHAVHPWSVFFVQLAVFFLAGTAATKVKHNIKARLTHSSAGGAGGEGPRTHVQVLANSAVASVLILLHAWSLYSREGGDAQSEQCFPRGGSSGFRVVDLAVVGAVVNYAATASDTLSSELGILSSSPPRLILPPFTTVPRGTNGGVTRAGLLAGLGGSALLALTASLLLPFCPSSSSSSASSWDISSKLAFTLGVAAAGLFGSVLDSILGATLQASVVDVRSGKVVEGDGGRRVPVRRGSSSSYSSSSSSSSSSSTTTTTSPLRPSSLAKTSAVDPDAADAAVARDVKARAGSIVPRGGAGAGASASQGQGQGQGESRKIVTGRDLLSNNGVNVLMAGLTSAGAMVVAGVAWGVFW</sequence>
<keyword evidence="9" id="KW-1185">Reference proteome</keyword>
<dbReference type="InterPro" id="IPR002794">
    <property type="entry name" value="DUF92_TMEM19"/>
</dbReference>
<dbReference type="EMBL" id="JBBPDW010000009">
    <property type="protein sequence ID" value="KAK7549376.1"/>
    <property type="molecule type" value="Genomic_DNA"/>
</dbReference>
<organism evidence="8 9">
    <name type="scientific">Phyllosticta citricarpa</name>
    <dbReference type="NCBI Taxonomy" id="55181"/>
    <lineage>
        <taxon>Eukaryota</taxon>
        <taxon>Fungi</taxon>
        <taxon>Dikarya</taxon>
        <taxon>Ascomycota</taxon>
        <taxon>Pezizomycotina</taxon>
        <taxon>Dothideomycetes</taxon>
        <taxon>Dothideomycetes incertae sedis</taxon>
        <taxon>Botryosphaeriales</taxon>
        <taxon>Phyllostictaceae</taxon>
        <taxon>Phyllosticta</taxon>
    </lineage>
</organism>
<feature type="transmembrane region" description="Helical" evidence="7">
    <location>
        <begin position="370"/>
        <end position="391"/>
    </location>
</feature>
<evidence type="ECO:0000256" key="7">
    <source>
        <dbReference type="SAM" id="Phobius"/>
    </source>
</evidence>
<keyword evidence="5 7" id="KW-0472">Membrane</keyword>
<comment type="subcellular location">
    <subcellularLocation>
        <location evidence="1">Membrane</location>
        <topology evidence="1">Multi-pass membrane protein</topology>
    </subcellularLocation>
</comment>
<dbReference type="Proteomes" id="UP001365128">
    <property type="component" value="Unassembled WGS sequence"/>
</dbReference>
<feature type="region of interest" description="Disordered" evidence="6">
    <location>
        <begin position="260"/>
        <end position="311"/>
    </location>
</feature>
<feature type="transmembrane region" description="Helical" evidence="7">
    <location>
        <begin position="185"/>
        <end position="205"/>
    </location>
</feature>
<dbReference type="PANTHER" id="PTHR13353:SF5">
    <property type="entry name" value="TRANSMEMBRANE PROTEIN 19"/>
    <property type="match status" value="1"/>
</dbReference>
<dbReference type="PANTHER" id="PTHR13353">
    <property type="entry name" value="TRANSMEMBRANE PROTEIN 19"/>
    <property type="match status" value="1"/>
</dbReference>